<comment type="similarity">
    <text evidence="1">Belongs to the peptidase C48 family.</text>
</comment>
<keyword evidence="2 6" id="KW-0645">Protease</keyword>
<keyword evidence="4" id="KW-0788">Thiol protease</keyword>
<dbReference type="EMBL" id="GFAC01000274">
    <property type="protein sequence ID" value="JAT98914.1"/>
    <property type="molecule type" value="mRNA"/>
</dbReference>
<protein>
    <submittedName>
        <fullName evidence="6">Putative sentrin-specific cysteine protease</fullName>
    </submittedName>
</protein>
<dbReference type="Gene3D" id="3.40.395.10">
    <property type="entry name" value="Adenoviral Proteinase, Chain A"/>
    <property type="match status" value="1"/>
</dbReference>
<keyword evidence="3" id="KW-0378">Hydrolase</keyword>
<evidence type="ECO:0000256" key="4">
    <source>
        <dbReference type="ARBA" id="ARBA00022807"/>
    </source>
</evidence>
<dbReference type="InterPro" id="IPR038765">
    <property type="entry name" value="Papain-like_cys_pep_sf"/>
</dbReference>
<evidence type="ECO:0000256" key="2">
    <source>
        <dbReference type="ARBA" id="ARBA00022670"/>
    </source>
</evidence>
<evidence type="ECO:0000256" key="1">
    <source>
        <dbReference type="ARBA" id="ARBA00005234"/>
    </source>
</evidence>
<feature type="domain" description="Ubiquitin-like protease family profile" evidence="5">
    <location>
        <begin position="14"/>
        <end position="175"/>
    </location>
</feature>
<dbReference type="SUPFAM" id="SSF54001">
    <property type="entry name" value="Cysteine proteinases"/>
    <property type="match status" value="1"/>
</dbReference>
<dbReference type="PROSITE" id="PS50600">
    <property type="entry name" value="ULP_PROTEASE"/>
    <property type="match status" value="1"/>
</dbReference>
<dbReference type="Pfam" id="PF02902">
    <property type="entry name" value="Peptidase_C48"/>
    <property type="match status" value="1"/>
</dbReference>
<dbReference type="AlphaFoldDB" id="A0A1E1XI37"/>
<name>A0A1E1XI37_9ACAR</name>
<reference evidence="6" key="1">
    <citation type="journal article" date="2017" name="Front. Cell. Infect. Microbiol.">
        <title>The Distinct Transcriptional Response of the Midgut of Amblyomma sculptum and Amblyomma aureolatum Ticks to Rickettsia rickettsii Correlates to Their Differences in Susceptibility to Infection.</title>
        <authorList>
            <person name="Martins L.A."/>
            <person name="Galletti M.F.B.M."/>
            <person name="Ribeiro J.M."/>
            <person name="Fujita A."/>
            <person name="Costa F.B."/>
            <person name="Labruna M.B."/>
            <person name="Daffre S."/>
            <person name="Fogaca A.C."/>
        </authorList>
    </citation>
    <scope>NUCLEOTIDE SEQUENCE</scope>
</reference>
<organism evidence="6">
    <name type="scientific">Amblyomma aureolatum</name>
    <dbReference type="NCBI Taxonomy" id="187763"/>
    <lineage>
        <taxon>Eukaryota</taxon>
        <taxon>Metazoa</taxon>
        <taxon>Ecdysozoa</taxon>
        <taxon>Arthropoda</taxon>
        <taxon>Chelicerata</taxon>
        <taxon>Arachnida</taxon>
        <taxon>Acari</taxon>
        <taxon>Parasitiformes</taxon>
        <taxon>Ixodida</taxon>
        <taxon>Ixodoidea</taxon>
        <taxon>Ixodidae</taxon>
        <taxon>Amblyomminae</taxon>
        <taxon>Amblyomma</taxon>
    </lineage>
</organism>
<evidence type="ECO:0000313" key="6">
    <source>
        <dbReference type="EMBL" id="JAT98914.1"/>
    </source>
</evidence>
<dbReference type="GO" id="GO:0006508">
    <property type="term" value="P:proteolysis"/>
    <property type="evidence" value="ECO:0007669"/>
    <property type="project" value="UniProtKB-KW"/>
</dbReference>
<dbReference type="PANTHER" id="PTHR46468:SF1">
    <property type="entry name" value="SENTRIN-SPECIFIC PROTEASE 8"/>
    <property type="match status" value="1"/>
</dbReference>
<proteinExistence type="evidence at transcript level"/>
<dbReference type="GO" id="GO:0008234">
    <property type="term" value="F:cysteine-type peptidase activity"/>
    <property type="evidence" value="ECO:0007669"/>
    <property type="project" value="UniProtKB-KW"/>
</dbReference>
<accession>A0A1E1XI37</accession>
<dbReference type="GO" id="GO:0019784">
    <property type="term" value="F:deNEDDylase activity"/>
    <property type="evidence" value="ECO:0007669"/>
    <property type="project" value="InterPro"/>
</dbReference>
<dbReference type="GO" id="GO:0000338">
    <property type="term" value="P:protein deneddylation"/>
    <property type="evidence" value="ECO:0007669"/>
    <property type="project" value="TreeGrafter"/>
</dbReference>
<dbReference type="InterPro" id="IPR003653">
    <property type="entry name" value="Peptidase_C48_C"/>
</dbReference>
<evidence type="ECO:0000256" key="3">
    <source>
        <dbReference type="ARBA" id="ARBA00022801"/>
    </source>
</evidence>
<dbReference type="PANTHER" id="PTHR46468">
    <property type="entry name" value="SENTRIN-SPECIFIC PROTEASE 8"/>
    <property type="match status" value="1"/>
</dbReference>
<evidence type="ECO:0000259" key="5">
    <source>
        <dbReference type="PROSITE" id="PS50600"/>
    </source>
</evidence>
<sequence>MASHGRIVLSYHDTLLRESDVELLEEPHWVNDNVIWFWMQYIENELFSSRCGAFAFVGPDVAQLVKLGAALNVDQVLKSLDLDQKALILLPVNDCQDFDLPGGCHWSLLVYNQARKIFEHYDSSKGHNHSHAKAIARALAPLLSLREARVTEEDCLQQHNSFDCGLYVMYNLQQVCAEHIARAEDDSSRRTLLTSWMRHNRKTLKELVLNLSERGAK</sequence>
<dbReference type="InterPro" id="IPR044613">
    <property type="entry name" value="Nep1/2-like"/>
</dbReference>